<reference evidence="1" key="1">
    <citation type="submission" date="2019-08" db="EMBL/GenBank/DDBJ databases">
        <authorList>
            <person name="Kucharzyk K."/>
            <person name="Murdoch R.W."/>
            <person name="Higgins S."/>
            <person name="Loffler F."/>
        </authorList>
    </citation>
    <scope>NUCLEOTIDE SEQUENCE</scope>
</reference>
<protein>
    <submittedName>
        <fullName evidence="1">Uncharacterized protein</fullName>
    </submittedName>
</protein>
<evidence type="ECO:0000313" key="1">
    <source>
        <dbReference type="EMBL" id="MPM44831.1"/>
    </source>
</evidence>
<gene>
    <name evidence="1" type="ORF">SDC9_91513</name>
</gene>
<dbReference type="AlphaFoldDB" id="A0A644ZY18"/>
<comment type="caution">
    <text evidence="1">The sequence shown here is derived from an EMBL/GenBank/DDBJ whole genome shotgun (WGS) entry which is preliminary data.</text>
</comment>
<dbReference type="EMBL" id="VSSQ01010636">
    <property type="protein sequence ID" value="MPM44831.1"/>
    <property type="molecule type" value="Genomic_DNA"/>
</dbReference>
<organism evidence="1">
    <name type="scientific">bioreactor metagenome</name>
    <dbReference type="NCBI Taxonomy" id="1076179"/>
    <lineage>
        <taxon>unclassified sequences</taxon>
        <taxon>metagenomes</taxon>
        <taxon>ecological metagenomes</taxon>
    </lineage>
</organism>
<name>A0A644ZY18_9ZZZZ</name>
<accession>A0A644ZY18</accession>
<sequence>MFVNMLTPLVAKYTNTAGVESYSQGMSAGKAMSGDVQLEYEDVPLFADGGRVDAGKEIIGGTIKIGVHRLTPQARALIGGHTYTAAVTGDTPSPAKVTVKRGDRPNEVGFGFVSVERDETKAEHIYANFYPRLMFSSPNASYKTREKQTAYQTPVIEGDMMEPVDGTFEDRTEHATEAAALAYIKGKLSIT</sequence>
<proteinExistence type="predicted"/>